<keyword evidence="10" id="KW-0739">Sodium transport</keyword>
<evidence type="ECO:0000256" key="2">
    <source>
        <dbReference type="ARBA" id="ARBA00006434"/>
    </source>
</evidence>
<keyword evidence="8" id="KW-0406">Ion transport</keyword>
<dbReference type="RefSeq" id="WP_212215012.1">
    <property type="nucleotide sequence ID" value="NZ_JAGUCO010000003.1"/>
</dbReference>
<feature type="transmembrane region" description="Helical" evidence="12">
    <location>
        <begin position="6"/>
        <end position="23"/>
    </location>
</feature>
<accession>A0ABS5JSS5</accession>
<feature type="transmembrane region" description="Helical" evidence="12">
    <location>
        <begin position="319"/>
        <end position="338"/>
    </location>
</feature>
<evidence type="ECO:0000256" key="3">
    <source>
        <dbReference type="ARBA" id="ARBA00022448"/>
    </source>
</evidence>
<dbReference type="Proteomes" id="UP000708576">
    <property type="component" value="Unassembled WGS sequence"/>
</dbReference>
<evidence type="ECO:0000313" key="13">
    <source>
        <dbReference type="EMBL" id="MBS2097912.1"/>
    </source>
</evidence>
<keyword evidence="6 12" id="KW-1133">Transmembrane helix</keyword>
<sequence length="482" mass="53527">MNPILIASIIAIYFAVLITISIITGRNADNDTFFRGNKQSPWYIVSIGMIGASLSGVTFISVPGWVGSTGMTYMQMVMGYFLGYLVIAHILLPLYYRLNLTSIYSYLEDRFGFWSYKSGAILFLLSRTIGAAARLYLVANVLQLTIFDSFNVPFEATVLVTILLIWLYTFKGGIKTIIWTDTLQTLFMLLSVGITVVVITKSMNLSFGGMISTIAESDFSSVFVFDDWASKQHFIKQFFSGAFITIVMTGLDQDMMQKNLTCRNLKDAQKNMHWYGFSFVPVNLLFLSLGVLLYTFAINQGIAIPENADDLFPIIATKGYLPPIVGIFFILGLVAAAYSSADSALTSLTTSFSVDIIGLKSKSEKKAKQIRFLVHIGFSFLLAMVILLFRVFNNDSIISTIFNLAGYTYGPLLGLYAFGLFTSLKVKDYWVPLVAIVAPVITGILDYNSIEWFGGAMGFEKLILNGLITFAGLIIITRWTKD</sequence>
<evidence type="ECO:0000256" key="8">
    <source>
        <dbReference type="ARBA" id="ARBA00023065"/>
    </source>
</evidence>
<name>A0ABS5JSS5_9BACT</name>
<dbReference type="Pfam" id="PF00474">
    <property type="entry name" value="SSF"/>
    <property type="match status" value="1"/>
</dbReference>
<feature type="transmembrane region" description="Helical" evidence="12">
    <location>
        <begin position="430"/>
        <end position="450"/>
    </location>
</feature>
<keyword evidence="7" id="KW-0915">Sodium</keyword>
<feature type="transmembrane region" description="Helical" evidence="12">
    <location>
        <begin position="234"/>
        <end position="251"/>
    </location>
</feature>
<evidence type="ECO:0000256" key="10">
    <source>
        <dbReference type="ARBA" id="ARBA00023201"/>
    </source>
</evidence>
<feature type="transmembrane region" description="Helical" evidence="12">
    <location>
        <begin position="150"/>
        <end position="170"/>
    </location>
</feature>
<comment type="caution">
    <text evidence="13">The sequence shown here is derived from an EMBL/GenBank/DDBJ whole genome shotgun (WGS) entry which is preliminary data.</text>
</comment>
<feature type="transmembrane region" description="Helical" evidence="12">
    <location>
        <begin position="182"/>
        <end position="200"/>
    </location>
</feature>
<feature type="transmembrane region" description="Helical" evidence="12">
    <location>
        <begin position="272"/>
        <end position="299"/>
    </location>
</feature>
<keyword evidence="9 12" id="KW-0472">Membrane</keyword>
<proteinExistence type="inferred from homology"/>
<feature type="transmembrane region" description="Helical" evidence="12">
    <location>
        <begin position="462"/>
        <end position="480"/>
    </location>
</feature>
<evidence type="ECO:0000313" key="14">
    <source>
        <dbReference type="Proteomes" id="UP000708576"/>
    </source>
</evidence>
<dbReference type="EMBL" id="JAGUCO010000003">
    <property type="protein sequence ID" value="MBS2097912.1"/>
    <property type="molecule type" value="Genomic_DNA"/>
</dbReference>
<feature type="transmembrane region" description="Helical" evidence="12">
    <location>
        <begin position="372"/>
        <end position="391"/>
    </location>
</feature>
<dbReference type="InterPro" id="IPR038377">
    <property type="entry name" value="Na/Glc_symporter_sf"/>
</dbReference>
<evidence type="ECO:0000256" key="1">
    <source>
        <dbReference type="ARBA" id="ARBA00004651"/>
    </source>
</evidence>
<gene>
    <name evidence="13" type="ORF">KEM10_06435</name>
</gene>
<evidence type="ECO:0000256" key="5">
    <source>
        <dbReference type="ARBA" id="ARBA00022692"/>
    </source>
</evidence>
<reference evidence="13 14" key="1">
    <citation type="journal article" date="2015" name="Int. J. Syst. Evol. Microbiol.">
        <title>Carboxylicivirga linearis sp. nov., isolated from a sea cucumber culture pond.</title>
        <authorList>
            <person name="Wang F.Q."/>
            <person name="Zhou Y.X."/>
            <person name="Lin X.Z."/>
            <person name="Chen G.J."/>
            <person name="Du Z.J."/>
        </authorList>
    </citation>
    <scope>NUCLEOTIDE SEQUENCE [LARGE SCALE GENOMIC DNA]</scope>
    <source>
        <strain evidence="13 14">FB218</strain>
    </source>
</reference>
<dbReference type="CDD" id="cd10326">
    <property type="entry name" value="SLC5sbd_NIS-like"/>
    <property type="match status" value="1"/>
</dbReference>
<feature type="transmembrane region" description="Helical" evidence="12">
    <location>
        <begin position="78"/>
        <end position="98"/>
    </location>
</feature>
<feature type="transmembrane region" description="Helical" evidence="12">
    <location>
        <begin position="397"/>
        <end position="418"/>
    </location>
</feature>
<dbReference type="PANTHER" id="PTHR42985:SF47">
    <property type="entry name" value="INTEGRAL MEMBRANE TRANSPORT PROTEIN"/>
    <property type="match status" value="1"/>
</dbReference>
<dbReference type="InterPro" id="IPR051163">
    <property type="entry name" value="Sodium:Solute_Symporter_SSF"/>
</dbReference>
<dbReference type="InterPro" id="IPR001734">
    <property type="entry name" value="Na/solute_symporter"/>
</dbReference>
<keyword evidence="4" id="KW-1003">Cell membrane</keyword>
<comment type="similarity">
    <text evidence="2 11">Belongs to the sodium:solute symporter (SSF) (TC 2.A.21) family.</text>
</comment>
<evidence type="ECO:0000256" key="11">
    <source>
        <dbReference type="RuleBase" id="RU362091"/>
    </source>
</evidence>
<keyword evidence="14" id="KW-1185">Reference proteome</keyword>
<comment type="subcellular location">
    <subcellularLocation>
        <location evidence="1">Cell membrane</location>
        <topology evidence="1">Multi-pass membrane protein</topology>
    </subcellularLocation>
</comment>
<evidence type="ECO:0000256" key="6">
    <source>
        <dbReference type="ARBA" id="ARBA00022989"/>
    </source>
</evidence>
<protein>
    <submittedName>
        <fullName evidence="13">Sodium:solute symporter</fullName>
    </submittedName>
</protein>
<dbReference type="PROSITE" id="PS50283">
    <property type="entry name" value="NA_SOLUT_SYMP_3"/>
    <property type="match status" value="1"/>
</dbReference>
<evidence type="ECO:0000256" key="9">
    <source>
        <dbReference type="ARBA" id="ARBA00023136"/>
    </source>
</evidence>
<organism evidence="13 14">
    <name type="scientific">Carboxylicivirga linearis</name>
    <dbReference type="NCBI Taxonomy" id="1628157"/>
    <lineage>
        <taxon>Bacteria</taxon>
        <taxon>Pseudomonadati</taxon>
        <taxon>Bacteroidota</taxon>
        <taxon>Bacteroidia</taxon>
        <taxon>Marinilabiliales</taxon>
        <taxon>Marinilabiliaceae</taxon>
        <taxon>Carboxylicivirga</taxon>
    </lineage>
</organism>
<keyword evidence="3" id="KW-0813">Transport</keyword>
<evidence type="ECO:0000256" key="12">
    <source>
        <dbReference type="SAM" id="Phobius"/>
    </source>
</evidence>
<keyword evidence="5 12" id="KW-0812">Transmembrane</keyword>
<feature type="transmembrane region" description="Helical" evidence="12">
    <location>
        <begin position="43"/>
        <end position="66"/>
    </location>
</feature>
<evidence type="ECO:0000256" key="4">
    <source>
        <dbReference type="ARBA" id="ARBA00022475"/>
    </source>
</evidence>
<feature type="transmembrane region" description="Helical" evidence="12">
    <location>
        <begin position="119"/>
        <end position="138"/>
    </location>
</feature>
<dbReference type="Gene3D" id="1.20.1730.10">
    <property type="entry name" value="Sodium/glucose cotransporter"/>
    <property type="match status" value="1"/>
</dbReference>
<dbReference type="PANTHER" id="PTHR42985">
    <property type="entry name" value="SODIUM-COUPLED MONOCARBOXYLATE TRANSPORTER"/>
    <property type="match status" value="1"/>
</dbReference>
<evidence type="ECO:0000256" key="7">
    <source>
        <dbReference type="ARBA" id="ARBA00023053"/>
    </source>
</evidence>